<evidence type="ECO:0000256" key="2">
    <source>
        <dbReference type="ARBA" id="ARBA00022679"/>
    </source>
</evidence>
<comment type="catalytic activity">
    <reaction evidence="8">
        <text>apo-[ACP] + CoA = holo-[ACP] + adenosine 3',5'-bisphosphate + H(+)</text>
        <dbReference type="Rhea" id="RHEA:12068"/>
        <dbReference type="Rhea" id="RHEA-COMP:9685"/>
        <dbReference type="Rhea" id="RHEA-COMP:9690"/>
        <dbReference type="ChEBI" id="CHEBI:15378"/>
        <dbReference type="ChEBI" id="CHEBI:29999"/>
        <dbReference type="ChEBI" id="CHEBI:57287"/>
        <dbReference type="ChEBI" id="CHEBI:58343"/>
        <dbReference type="ChEBI" id="CHEBI:64479"/>
        <dbReference type="EC" id="2.7.8.7"/>
    </reaction>
</comment>
<keyword evidence="3 8" id="KW-0479">Metal-binding</keyword>
<keyword evidence="1 8" id="KW-0444">Lipid biosynthesis</keyword>
<feature type="binding site" evidence="8">
    <location>
        <position position="30"/>
    </location>
    <ligand>
        <name>Mg(2+)</name>
        <dbReference type="ChEBI" id="CHEBI:18420"/>
    </ligand>
</feature>
<dbReference type="InterPro" id="IPR037143">
    <property type="entry name" value="4-PPantetheinyl_Trfase_dom_sf"/>
</dbReference>
<dbReference type="Gene3D" id="3.90.470.20">
    <property type="entry name" value="4'-phosphopantetheinyl transferase domain"/>
    <property type="match status" value="1"/>
</dbReference>
<evidence type="ECO:0000256" key="5">
    <source>
        <dbReference type="ARBA" id="ARBA00022842"/>
    </source>
</evidence>
<feature type="binding site" evidence="8">
    <location>
        <position position="83"/>
    </location>
    <ligand>
        <name>Mg(2+)</name>
        <dbReference type="ChEBI" id="CHEBI:18420"/>
    </ligand>
</feature>
<evidence type="ECO:0000256" key="6">
    <source>
        <dbReference type="ARBA" id="ARBA00023098"/>
    </source>
</evidence>
<dbReference type="InterPro" id="IPR008278">
    <property type="entry name" value="4-PPantetheinyl_Trfase_dom"/>
</dbReference>
<evidence type="ECO:0000256" key="7">
    <source>
        <dbReference type="ARBA" id="ARBA00023160"/>
    </source>
</evidence>
<reference evidence="11" key="1">
    <citation type="journal article" date="2019" name="Int. J. Syst. Evol. Microbiol.">
        <title>The Global Catalogue of Microorganisms (GCM) 10K type strain sequencing project: providing services to taxonomists for standard genome sequencing and annotation.</title>
        <authorList>
            <consortium name="The Broad Institute Genomics Platform"/>
            <consortium name="The Broad Institute Genome Sequencing Center for Infectious Disease"/>
            <person name="Wu L."/>
            <person name="Ma J."/>
        </authorList>
    </citation>
    <scope>NUCLEOTIDE SEQUENCE [LARGE SCALE GENOMIC DNA]</scope>
    <source>
        <strain evidence="11">CCUG 58127</strain>
    </source>
</reference>
<keyword evidence="6 8" id="KW-0443">Lipid metabolism</keyword>
<comment type="caution">
    <text evidence="10">The sequence shown here is derived from an EMBL/GenBank/DDBJ whole genome shotgun (WGS) entry which is preliminary data.</text>
</comment>
<proteinExistence type="inferred from homology"/>
<dbReference type="InterPro" id="IPR002582">
    <property type="entry name" value="ACPS"/>
</dbReference>
<dbReference type="GO" id="GO:0008897">
    <property type="term" value="F:holo-[acyl-carrier-protein] synthase activity"/>
    <property type="evidence" value="ECO:0007669"/>
    <property type="project" value="UniProtKB-EC"/>
</dbReference>
<keyword evidence="2 8" id="KW-0808">Transferase</keyword>
<feature type="domain" description="4'-phosphopantetheinyl transferase" evidence="9">
    <location>
        <begin position="26"/>
        <end position="125"/>
    </location>
</feature>
<dbReference type="InterPro" id="IPR004568">
    <property type="entry name" value="Ppantetheine-prot_Trfase_dom"/>
</dbReference>
<evidence type="ECO:0000313" key="11">
    <source>
        <dbReference type="Proteomes" id="UP001596298"/>
    </source>
</evidence>
<gene>
    <name evidence="8" type="primary">acpS</name>
    <name evidence="10" type="ORF">ACFQDH_10710</name>
</gene>
<dbReference type="EC" id="2.7.8.7" evidence="8"/>
<comment type="function">
    <text evidence="8">Transfers the 4'-phosphopantetheine moiety from coenzyme A to a Ser of acyl-carrier-protein.</text>
</comment>
<evidence type="ECO:0000256" key="4">
    <source>
        <dbReference type="ARBA" id="ARBA00022832"/>
    </source>
</evidence>
<keyword evidence="8" id="KW-0963">Cytoplasm</keyword>
<dbReference type="RefSeq" id="WP_382401114.1">
    <property type="nucleotide sequence ID" value="NZ_JBHSWH010000001.1"/>
</dbReference>
<dbReference type="NCBIfam" id="TIGR00556">
    <property type="entry name" value="pantethn_trn"/>
    <property type="match status" value="1"/>
</dbReference>
<comment type="subcellular location">
    <subcellularLocation>
        <location evidence="8">Cytoplasm</location>
    </subcellularLocation>
</comment>
<comment type="cofactor">
    <cofactor evidence="8">
        <name>Mg(2+)</name>
        <dbReference type="ChEBI" id="CHEBI:18420"/>
    </cofactor>
</comment>
<comment type="similarity">
    <text evidence="8">Belongs to the P-Pant transferase superfamily. AcpS family.</text>
</comment>
<dbReference type="Pfam" id="PF01648">
    <property type="entry name" value="ACPS"/>
    <property type="match status" value="1"/>
</dbReference>
<evidence type="ECO:0000256" key="3">
    <source>
        <dbReference type="ARBA" id="ARBA00022723"/>
    </source>
</evidence>
<organism evidence="10 11">
    <name type="scientific">Flexivirga alba</name>
    <dbReference type="NCBI Taxonomy" id="702742"/>
    <lineage>
        <taxon>Bacteria</taxon>
        <taxon>Bacillati</taxon>
        <taxon>Actinomycetota</taxon>
        <taxon>Actinomycetes</taxon>
        <taxon>Micrococcales</taxon>
        <taxon>Dermacoccaceae</taxon>
        <taxon>Flexivirga</taxon>
    </lineage>
</organism>
<evidence type="ECO:0000313" key="10">
    <source>
        <dbReference type="EMBL" id="MFC6705724.1"/>
    </source>
</evidence>
<evidence type="ECO:0000256" key="1">
    <source>
        <dbReference type="ARBA" id="ARBA00022516"/>
    </source>
</evidence>
<dbReference type="EMBL" id="JBHSWH010000001">
    <property type="protein sequence ID" value="MFC6705724.1"/>
    <property type="molecule type" value="Genomic_DNA"/>
</dbReference>
<sequence length="158" mass="17464">MTKTADIFPTPSRHNLSLADSPFVLRVGIDVQTVSAVADSIQRHGRRYLDRVFSPQEVETCGGYDAEPHELAPGLTARFCAKEAVLKALRPLNIIPEWRDIELVRMPGGWVGVNLVRGAKTLAEENHLLNFEISMSHDNDIAMATAVAIGFRQPEDES</sequence>
<keyword evidence="4 8" id="KW-0276">Fatty acid metabolism</keyword>
<evidence type="ECO:0000256" key="8">
    <source>
        <dbReference type="HAMAP-Rule" id="MF_00101"/>
    </source>
</evidence>
<keyword evidence="11" id="KW-1185">Reference proteome</keyword>
<keyword evidence="7 8" id="KW-0275">Fatty acid biosynthesis</keyword>
<dbReference type="SUPFAM" id="SSF56214">
    <property type="entry name" value="4'-phosphopantetheinyl transferase"/>
    <property type="match status" value="1"/>
</dbReference>
<keyword evidence="5 8" id="KW-0460">Magnesium</keyword>
<dbReference type="Proteomes" id="UP001596298">
    <property type="component" value="Unassembled WGS sequence"/>
</dbReference>
<protein>
    <recommendedName>
        <fullName evidence="8">Holo-[acyl-carrier-protein] synthase</fullName>
        <shortName evidence="8">Holo-ACP synthase</shortName>
        <ecNumber evidence="8">2.7.8.7</ecNumber>
    </recommendedName>
    <alternativeName>
        <fullName evidence="8">4'-phosphopantetheinyl transferase AcpS</fullName>
    </alternativeName>
</protein>
<dbReference type="HAMAP" id="MF_00101">
    <property type="entry name" value="AcpS"/>
    <property type="match status" value="1"/>
</dbReference>
<name>A0ABW2AGF9_9MICO</name>
<evidence type="ECO:0000259" key="9">
    <source>
        <dbReference type="Pfam" id="PF01648"/>
    </source>
</evidence>
<accession>A0ABW2AGF9</accession>